<evidence type="ECO:0000313" key="2">
    <source>
        <dbReference type="EMBL" id="MBY0757179.1"/>
    </source>
</evidence>
<reference evidence="2 3" key="1">
    <citation type="journal article" date="2021" name="Cell Host Microbe">
        <title>in vivo commensal control of Clostridioides difficile virulence.</title>
        <authorList>
            <person name="Girinathan B.P."/>
            <person name="Dibenedetto N."/>
            <person name="Worley J.N."/>
            <person name="Peltier J."/>
            <person name="Arrieta-Ortiz M.L."/>
            <person name="Rupa Christinal Immanuel S."/>
            <person name="Lavin R."/>
            <person name="Delaney M.L."/>
            <person name="Cummins C."/>
            <person name="Hoffmann M."/>
            <person name="Luo Y."/>
            <person name="Gonzalez-Escalona N."/>
            <person name="Allard M."/>
            <person name="Onderdonk A.B."/>
            <person name="Gerber G.K."/>
            <person name="Sonenshein A.L."/>
            <person name="Baliga N."/>
            <person name="Dupuy B."/>
            <person name="Bry L."/>
        </authorList>
    </citation>
    <scope>NUCLEOTIDE SEQUENCE [LARGE SCALE GENOMIC DNA]</scope>
    <source>
        <strain evidence="2 3">DSM 599</strain>
    </source>
</reference>
<sequence length="67" mass="7651">MLVILLMFTELLFVVLKLFLIVLLLVFTFAAILEGVCEVIILKIIKHRKNNVPPSSDIKVKFIKITP</sequence>
<comment type="caution">
    <text evidence="2">The sequence shown here is derived from an EMBL/GenBank/DDBJ whole genome shotgun (WGS) entry which is preliminary data.</text>
</comment>
<accession>A0ABS7L289</accession>
<keyword evidence="1" id="KW-1133">Transmembrane helix</keyword>
<dbReference type="RefSeq" id="WP_221862315.1">
    <property type="nucleotide sequence ID" value="NZ_JAIKTU010000018.1"/>
</dbReference>
<evidence type="ECO:0000313" key="3">
    <source>
        <dbReference type="Proteomes" id="UP001299068"/>
    </source>
</evidence>
<organism evidence="2 3">
    <name type="scientific">Clostridium sardiniense</name>
    <name type="common">Clostridium absonum</name>
    <dbReference type="NCBI Taxonomy" id="29369"/>
    <lineage>
        <taxon>Bacteria</taxon>
        <taxon>Bacillati</taxon>
        <taxon>Bacillota</taxon>
        <taxon>Clostridia</taxon>
        <taxon>Eubacteriales</taxon>
        <taxon>Clostridiaceae</taxon>
        <taxon>Clostridium</taxon>
    </lineage>
</organism>
<name>A0ABS7L289_CLOSR</name>
<evidence type="ECO:0000256" key="1">
    <source>
        <dbReference type="SAM" id="Phobius"/>
    </source>
</evidence>
<keyword evidence="1" id="KW-0472">Membrane</keyword>
<dbReference type="Proteomes" id="UP001299068">
    <property type="component" value="Unassembled WGS sequence"/>
</dbReference>
<proteinExistence type="predicted"/>
<protein>
    <submittedName>
        <fullName evidence="2">Uncharacterized protein</fullName>
    </submittedName>
</protein>
<gene>
    <name evidence="2" type="ORF">K5V21_17245</name>
</gene>
<dbReference type="EMBL" id="JAIKTU010000018">
    <property type="protein sequence ID" value="MBY0757179.1"/>
    <property type="molecule type" value="Genomic_DNA"/>
</dbReference>
<keyword evidence="3" id="KW-1185">Reference proteome</keyword>
<feature type="transmembrane region" description="Helical" evidence="1">
    <location>
        <begin position="12"/>
        <end position="41"/>
    </location>
</feature>
<keyword evidence="1" id="KW-0812">Transmembrane</keyword>